<dbReference type="InterPro" id="IPR013324">
    <property type="entry name" value="RNA_pol_sigma_r3/r4-like"/>
</dbReference>
<evidence type="ECO:0000313" key="8">
    <source>
        <dbReference type="EMBL" id="QIP15092.1"/>
    </source>
</evidence>
<name>A0A6G9ARH6_9BACT</name>
<evidence type="ECO:0000256" key="3">
    <source>
        <dbReference type="ARBA" id="ARBA00023082"/>
    </source>
</evidence>
<dbReference type="InterPro" id="IPR014327">
    <property type="entry name" value="RNA_pol_sigma70_bacteroid"/>
</dbReference>
<evidence type="ECO:0000313" key="9">
    <source>
        <dbReference type="Proteomes" id="UP000501802"/>
    </source>
</evidence>
<evidence type="ECO:0000256" key="4">
    <source>
        <dbReference type="ARBA" id="ARBA00023163"/>
    </source>
</evidence>
<dbReference type="Pfam" id="PF08281">
    <property type="entry name" value="Sigma70_r4_2"/>
    <property type="match status" value="1"/>
</dbReference>
<evidence type="ECO:0000256" key="5">
    <source>
        <dbReference type="SAM" id="Phobius"/>
    </source>
</evidence>
<keyword evidence="3" id="KW-0731">Sigma factor</keyword>
<dbReference type="PANTHER" id="PTHR43133">
    <property type="entry name" value="RNA POLYMERASE ECF-TYPE SIGMA FACTO"/>
    <property type="match status" value="1"/>
</dbReference>
<keyword evidence="9" id="KW-1185">Reference proteome</keyword>
<dbReference type="NCBIfam" id="TIGR02985">
    <property type="entry name" value="Sig70_bacteroi1"/>
    <property type="match status" value="1"/>
</dbReference>
<dbReference type="SUPFAM" id="SSF88946">
    <property type="entry name" value="Sigma2 domain of RNA polymerase sigma factors"/>
    <property type="match status" value="1"/>
</dbReference>
<keyword evidence="2" id="KW-0805">Transcription regulation</keyword>
<dbReference type="Gene3D" id="1.10.10.10">
    <property type="entry name" value="Winged helix-like DNA-binding domain superfamily/Winged helix DNA-binding domain"/>
    <property type="match status" value="1"/>
</dbReference>
<dbReference type="InterPro" id="IPR013325">
    <property type="entry name" value="RNA_pol_sigma_r2"/>
</dbReference>
<dbReference type="PANTHER" id="PTHR43133:SF46">
    <property type="entry name" value="RNA POLYMERASE SIGMA-70 FACTOR ECF SUBFAMILY"/>
    <property type="match status" value="1"/>
</dbReference>
<protein>
    <submittedName>
        <fullName evidence="8">RNA polymerase sigma-70 factor</fullName>
    </submittedName>
</protein>
<dbReference type="GO" id="GO:0016987">
    <property type="term" value="F:sigma factor activity"/>
    <property type="evidence" value="ECO:0007669"/>
    <property type="project" value="UniProtKB-KW"/>
</dbReference>
<evidence type="ECO:0000259" key="7">
    <source>
        <dbReference type="Pfam" id="PF08281"/>
    </source>
</evidence>
<dbReference type="SUPFAM" id="SSF88659">
    <property type="entry name" value="Sigma3 and sigma4 domains of RNA polymerase sigma factors"/>
    <property type="match status" value="1"/>
</dbReference>
<keyword evidence="4" id="KW-0804">Transcription</keyword>
<dbReference type="Gene3D" id="1.10.1740.10">
    <property type="match status" value="1"/>
</dbReference>
<reference evidence="8 9" key="1">
    <citation type="submission" date="2020-03" db="EMBL/GenBank/DDBJ databases">
        <authorList>
            <person name="Kim M.K."/>
        </authorList>
    </citation>
    <scope>NUCLEOTIDE SEQUENCE [LARGE SCALE GENOMIC DNA]</scope>
    <source>
        <strain evidence="8 9">BT328</strain>
    </source>
</reference>
<organism evidence="8 9">
    <name type="scientific">Spirosoma aureum</name>
    <dbReference type="NCBI Taxonomy" id="2692134"/>
    <lineage>
        <taxon>Bacteria</taxon>
        <taxon>Pseudomonadati</taxon>
        <taxon>Bacteroidota</taxon>
        <taxon>Cytophagia</taxon>
        <taxon>Cytophagales</taxon>
        <taxon>Cytophagaceae</taxon>
        <taxon>Spirosoma</taxon>
    </lineage>
</organism>
<dbReference type="InterPro" id="IPR036388">
    <property type="entry name" value="WH-like_DNA-bd_sf"/>
</dbReference>
<accession>A0A6G9ARH6</accession>
<keyword evidence="5" id="KW-0472">Membrane</keyword>
<feature type="domain" description="RNA polymerase sigma factor 70 region 4 type 2" evidence="7">
    <location>
        <begin position="134"/>
        <end position="184"/>
    </location>
</feature>
<keyword evidence="5" id="KW-1133">Transmembrane helix</keyword>
<comment type="similarity">
    <text evidence="1">Belongs to the sigma-70 factor family. ECF subfamily.</text>
</comment>
<evidence type="ECO:0000259" key="6">
    <source>
        <dbReference type="Pfam" id="PF04542"/>
    </source>
</evidence>
<dbReference type="CDD" id="cd06171">
    <property type="entry name" value="Sigma70_r4"/>
    <property type="match status" value="1"/>
</dbReference>
<sequence>MIALPHPIIHLPKSVQPTEQDVLSAIRQGNERVFEAVFRQHYAPLCRYARQFLPDADDAEEEVQAMFLTLWEKRDGLLITISLKSYLFRAVHNRCLNRIKHFAIRDEHRQHTLYTGETTAESPVQALLGDELSDRLQAAIGKLPEQCRLAFTLSRFEELKYQEIADQLGISIKTVENQIGKALRILRTELSDYLPVALILMSSVKWLENHMAWFINTTLLLLLVILHCTLSIVHL</sequence>
<evidence type="ECO:0000256" key="1">
    <source>
        <dbReference type="ARBA" id="ARBA00010641"/>
    </source>
</evidence>
<dbReference type="InterPro" id="IPR013249">
    <property type="entry name" value="RNA_pol_sigma70_r4_t2"/>
</dbReference>
<dbReference type="GO" id="GO:0006352">
    <property type="term" value="P:DNA-templated transcription initiation"/>
    <property type="evidence" value="ECO:0007669"/>
    <property type="project" value="InterPro"/>
</dbReference>
<feature type="domain" description="RNA polymerase sigma-70 region 2" evidence="6">
    <location>
        <begin position="38"/>
        <end position="100"/>
    </location>
</feature>
<dbReference type="NCBIfam" id="TIGR02937">
    <property type="entry name" value="sigma70-ECF"/>
    <property type="match status" value="1"/>
</dbReference>
<dbReference type="InterPro" id="IPR039425">
    <property type="entry name" value="RNA_pol_sigma-70-like"/>
</dbReference>
<proteinExistence type="inferred from homology"/>
<dbReference type="Pfam" id="PF04542">
    <property type="entry name" value="Sigma70_r2"/>
    <property type="match status" value="1"/>
</dbReference>
<feature type="transmembrane region" description="Helical" evidence="5">
    <location>
        <begin position="213"/>
        <end position="233"/>
    </location>
</feature>
<dbReference type="AlphaFoldDB" id="A0A6G9ARH6"/>
<dbReference type="GO" id="GO:0003677">
    <property type="term" value="F:DNA binding"/>
    <property type="evidence" value="ECO:0007669"/>
    <property type="project" value="InterPro"/>
</dbReference>
<dbReference type="Proteomes" id="UP000501802">
    <property type="component" value="Chromosome"/>
</dbReference>
<gene>
    <name evidence="8" type="ORF">G8759_21925</name>
</gene>
<dbReference type="InterPro" id="IPR007627">
    <property type="entry name" value="RNA_pol_sigma70_r2"/>
</dbReference>
<dbReference type="InterPro" id="IPR014284">
    <property type="entry name" value="RNA_pol_sigma-70_dom"/>
</dbReference>
<evidence type="ECO:0000256" key="2">
    <source>
        <dbReference type="ARBA" id="ARBA00023015"/>
    </source>
</evidence>
<dbReference type="EMBL" id="CP050063">
    <property type="protein sequence ID" value="QIP15092.1"/>
    <property type="molecule type" value="Genomic_DNA"/>
</dbReference>
<keyword evidence="5" id="KW-0812">Transmembrane</keyword>
<dbReference type="KEGG" id="spib:G8759_21925"/>